<dbReference type="Proteomes" id="UP000317257">
    <property type="component" value="Unassembled WGS sequence"/>
</dbReference>
<gene>
    <name evidence="3" type="ORF">ED733_004568</name>
</gene>
<evidence type="ECO:0000256" key="1">
    <source>
        <dbReference type="SAM" id="SignalP"/>
    </source>
</evidence>
<dbReference type="InterPro" id="IPR013320">
    <property type="entry name" value="ConA-like_dom_sf"/>
</dbReference>
<dbReference type="Gene3D" id="2.60.120.200">
    <property type="match status" value="1"/>
</dbReference>
<dbReference type="PROSITE" id="PS51762">
    <property type="entry name" value="GH16_2"/>
    <property type="match status" value="1"/>
</dbReference>
<accession>A0A5C6GHY5</accession>
<feature type="domain" description="GH16" evidence="2">
    <location>
        <begin position="86"/>
        <end position="311"/>
    </location>
</feature>
<dbReference type="PANTHER" id="PTHR38121:SF4">
    <property type="entry name" value="GH16 DOMAIN-CONTAINING PROTEIN-RELATED"/>
    <property type="match status" value="1"/>
</dbReference>
<dbReference type="EMBL" id="SBHS01000006">
    <property type="protein sequence ID" value="TWU75816.1"/>
    <property type="molecule type" value="Genomic_DNA"/>
</dbReference>
<dbReference type="GO" id="GO:0004553">
    <property type="term" value="F:hydrolase activity, hydrolyzing O-glycosyl compounds"/>
    <property type="evidence" value="ECO:0007669"/>
    <property type="project" value="InterPro"/>
</dbReference>
<feature type="signal peptide" evidence="1">
    <location>
        <begin position="1"/>
        <end position="16"/>
    </location>
</feature>
<dbReference type="SUPFAM" id="SSF49899">
    <property type="entry name" value="Concanavalin A-like lectins/glucanases"/>
    <property type="match status" value="1"/>
</dbReference>
<dbReference type="PANTHER" id="PTHR38121">
    <property type="entry name" value="GH16 DOMAIN-CONTAINING PROTEIN"/>
    <property type="match status" value="1"/>
</dbReference>
<dbReference type="AlphaFoldDB" id="A0A5C6GHY5"/>
<evidence type="ECO:0000313" key="4">
    <source>
        <dbReference type="Proteomes" id="UP000317257"/>
    </source>
</evidence>
<dbReference type="CDD" id="cd00413">
    <property type="entry name" value="Glyco_hydrolase_16"/>
    <property type="match status" value="1"/>
</dbReference>
<evidence type="ECO:0000259" key="2">
    <source>
        <dbReference type="PROSITE" id="PS51762"/>
    </source>
</evidence>
<name>A0A5C6GHY5_METRR</name>
<reference evidence="4" key="1">
    <citation type="submission" date="2018-12" db="EMBL/GenBank/DDBJ databases">
        <title>The complete genome of Metarhizium rileyi, a key fungal pathogen of Lepidoptera.</title>
        <authorList>
            <person name="Binneck E."/>
            <person name="Lastra C.C.L."/>
            <person name="Sosa-Gomez D.R."/>
        </authorList>
    </citation>
    <scope>NUCLEOTIDE SEQUENCE [LARGE SCALE GENOMIC DNA]</scope>
    <source>
        <strain evidence="4">Cep018-CH2</strain>
    </source>
</reference>
<evidence type="ECO:0000313" key="3">
    <source>
        <dbReference type="EMBL" id="TWU75816.1"/>
    </source>
</evidence>
<sequence>MHRPAIFLSTCFSVLGLVHDAASVSDSSCDCFLTNGSQPTYFANHHFLDFRNLQDYASVPDVISNAKDTPTAPPTSDYFTADPWTKTWAAQTWSNTRSNGRSFSGDATILMINSPNNVYIQQNKDASASSATHLALRTSRLASFQTAAEMQTQASDYHYLSLRILARTVGPPGAVSAVFTYRDAKELANIQEADMEIVTRGPKNVVQFTNQPGYTDNGNGVKPNATRNSTLPQGLKWSDWAVYRMDWTPTTSIWYVNGEEVANITYQVPRDPAAVNLNSWGDGGSWSGNMSVGAESSLQLQWIEMVYNTTENNKRLYARRHGAGGARSLPRDVKDQQLCGAVCSIDEGAMAGAVAKLWGEKSLSARTPVPLLSAVGTAWLCLTMGGFA</sequence>
<organism evidence="3 4">
    <name type="scientific">Metarhizium rileyi (strain RCEF 4871)</name>
    <name type="common">Nomuraea rileyi</name>
    <dbReference type="NCBI Taxonomy" id="1649241"/>
    <lineage>
        <taxon>Eukaryota</taxon>
        <taxon>Fungi</taxon>
        <taxon>Dikarya</taxon>
        <taxon>Ascomycota</taxon>
        <taxon>Pezizomycotina</taxon>
        <taxon>Sordariomycetes</taxon>
        <taxon>Hypocreomycetidae</taxon>
        <taxon>Hypocreales</taxon>
        <taxon>Clavicipitaceae</taxon>
        <taxon>Metarhizium</taxon>
    </lineage>
</organism>
<dbReference type="InterPro" id="IPR000757">
    <property type="entry name" value="Beta-glucanase-like"/>
</dbReference>
<proteinExistence type="predicted"/>
<dbReference type="Pfam" id="PF00722">
    <property type="entry name" value="Glyco_hydro_16"/>
    <property type="match status" value="1"/>
</dbReference>
<dbReference type="GO" id="GO:0005975">
    <property type="term" value="P:carbohydrate metabolic process"/>
    <property type="evidence" value="ECO:0007669"/>
    <property type="project" value="InterPro"/>
</dbReference>
<keyword evidence="1" id="KW-0732">Signal</keyword>
<protein>
    <recommendedName>
        <fullName evidence="2">GH16 domain-containing protein</fullName>
    </recommendedName>
</protein>
<feature type="chain" id="PRO_5022768114" description="GH16 domain-containing protein" evidence="1">
    <location>
        <begin position="17"/>
        <end position="388"/>
    </location>
</feature>
<comment type="caution">
    <text evidence="3">The sequence shown here is derived from an EMBL/GenBank/DDBJ whole genome shotgun (WGS) entry which is preliminary data.</text>
</comment>